<reference evidence="1 2" key="1">
    <citation type="journal article" date="2020" name="J Geophys Res Biogeosci">
        <title>Magnetotaxis as an Adaptation to Enable Bacterial Shuttling of Microbial Sulfur and Sulfur Cycling Across Aquatic Oxic#Anoxic Interfaces.</title>
        <authorList>
            <person name="Li J."/>
            <person name="Liu P."/>
            <person name="Wang J."/>
            <person name="Roberts A.P."/>
            <person name="Pan Y."/>
        </authorList>
    </citation>
    <scope>NUCLEOTIDE SEQUENCE [LARGE SCALE GENOMIC DNA]</scope>
    <source>
        <strain evidence="1 2">MYR-1_YQ</strain>
    </source>
</reference>
<accession>A0ABS6RV70</accession>
<dbReference type="RefSeq" id="WP_218250962.1">
    <property type="nucleotide sequence ID" value="NZ_JABXWD010000019.1"/>
</dbReference>
<proteinExistence type="predicted"/>
<gene>
    <name evidence="1" type="ORF">HWQ67_01970</name>
</gene>
<dbReference type="Proteomes" id="UP001196980">
    <property type="component" value="Unassembled WGS sequence"/>
</dbReference>
<comment type="caution">
    <text evidence="1">The sequence shown here is derived from an EMBL/GenBank/DDBJ whole genome shotgun (WGS) entry which is preliminary data.</text>
</comment>
<evidence type="ECO:0000313" key="1">
    <source>
        <dbReference type="EMBL" id="MBV6340342.1"/>
    </source>
</evidence>
<protein>
    <submittedName>
        <fullName evidence="1">Uncharacterized protein</fullName>
    </submittedName>
</protein>
<organism evidence="1 2">
    <name type="scientific">Candidatus Magnetobacterium casense</name>
    <dbReference type="NCBI Taxonomy" id="1455061"/>
    <lineage>
        <taxon>Bacteria</taxon>
        <taxon>Pseudomonadati</taxon>
        <taxon>Nitrospirota</taxon>
        <taxon>Thermodesulfovibrionia</taxon>
        <taxon>Thermodesulfovibrionales</taxon>
        <taxon>Candidatus Magnetobacteriaceae</taxon>
        <taxon>Candidatus Magnetobacterium</taxon>
    </lineage>
</organism>
<evidence type="ECO:0000313" key="2">
    <source>
        <dbReference type="Proteomes" id="UP001196980"/>
    </source>
</evidence>
<keyword evidence="2" id="KW-1185">Reference proteome</keyword>
<sequence length="50" mass="5988">MDTTKNKDHSVGLTRIYTADLRFINEQSKYGEDNKAVIHRLLKELRKKRR</sequence>
<dbReference type="EMBL" id="JABXWD010000019">
    <property type="protein sequence ID" value="MBV6340342.1"/>
    <property type="molecule type" value="Genomic_DNA"/>
</dbReference>
<name>A0ABS6RV70_9BACT</name>